<dbReference type="InterPro" id="IPR003607">
    <property type="entry name" value="HD/PDEase_dom"/>
</dbReference>
<gene>
    <name evidence="6" type="ORF">ADFLV_1694</name>
</gene>
<evidence type="ECO:0000256" key="1">
    <source>
        <dbReference type="PROSITE-ProRule" id="PRU00169"/>
    </source>
</evidence>
<dbReference type="PROSITE" id="PS50110">
    <property type="entry name" value="RESPONSE_REGULATORY"/>
    <property type="match status" value="2"/>
</dbReference>
<organism evidence="6 7">
    <name type="scientific">Arcobacter defluvii</name>
    <dbReference type="NCBI Taxonomy" id="873191"/>
    <lineage>
        <taxon>Bacteria</taxon>
        <taxon>Pseudomonadati</taxon>
        <taxon>Campylobacterota</taxon>
        <taxon>Epsilonproteobacteria</taxon>
        <taxon>Campylobacterales</taxon>
        <taxon>Arcobacteraceae</taxon>
        <taxon>Arcobacter</taxon>
    </lineage>
</organism>
<dbReference type="CDD" id="cd00130">
    <property type="entry name" value="PAS"/>
    <property type="match status" value="2"/>
</dbReference>
<feature type="domain" description="Response regulatory" evidence="2">
    <location>
        <begin position="137"/>
        <end position="252"/>
    </location>
</feature>
<evidence type="ECO:0000259" key="4">
    <source>
        <dbReference type="PROSITE" id="PS50113"/>
    </source>
</evidence>
<evidence type="ECO:0000259" key="2">
    <source>
        <dbReference type="PROSITE" id="PS50110"/>
    </source>
</evidence>
<dbReference type="SMART" id="SM00086">
    <property type="entry name" value="PAC"/>
    <property type="match status" value="2"/>
</dbReference>
<dbReference type="InterPro" id="IPR001610">
    <property type="entry name" value="PAC"/>
</dbReference>
<dbReference type="Pfam" id="PF00072">
    <property type="entry name" value="Response_reg"/>
    <property type="match status" value="1"/>
</dbReference>
<dbReference type="RefSeq" id="WP_129010634.1">
    <property type="nucleotide sequence ID" value="NZ_CP053835.1"/>
</dbReference>
<keyword evidence="1" id="KW-0597">Phosphoprotein</keyword>
<dbReference type="InterPro" id="IPR052020">
    <property type="entry name" value="Cyclic_di-GMP/3'3'-cGAMP_PDE"/>
</dbReference>
<dbReference type="SUPFAM" id="SSF55785">
    <property type="entry name" value="PYP-like sensor domain (PAS domain)"/>
    <property type="match status" value="2"/>
</dbReference>
<dbReference type="PROSITE" id="PS50112">
    <property type="entry name" value="PAS"/>
    <property type="match status" value="2"/>
</dbReference>
<dbReference type="GO" id="GO:0000160">
    <property type="term" value="P:phosphorelay signal transduction system"/>
    <property type="evidence" value="ECO:0007669"/>
    <property type="project" value="InterPro"/>
</dbReference>
<dbReference type="InterPro" id="IPR035965">
    <property type="entry name" value="PAS-like_dom_sf"/>
</dbReference>
<dbReference type="Proteomes" id="UP000503313">
    <property type="component" value="Chromosome"/>
</dbReference>
<dbReference type="SUPFAM" id="SSF52172">
    <property type="entry name" value="CheY-like"/>
    <property type="match status" value="2"/>
</dbReference>
<evidence type="ECO:0000313" key="7">
    <source>
        <dbReference type="Proteomes" id="UP000503313"/>
    </source>
</evidence>
<dbReference type="Pfam" id="PF08447">
    <property type="entry name" value="PAS_3"/>
    <property type="match status" value="1"/>
</dbReference>
<dbReference type="Pfam" id="PF13487">
    <property type="entry name" value="HD_5"/>
    <property type="match status" value="1"/>
</dbReference>
<dbReference type="PROSITE" id="PS51832">
    <property type="entry name" value="HD_GYP"/>
    <property type="match status" value="1"/>
</dbReference>
<keyword evidence="7" id="KW-1185">Reference proteome</keyword>
<evidence type="ECO:0000313" key="6">
    <source>
        <dbReference type="EMBL" id="QKF77714.1"/>
    </source>
</evidence>
<evidence type="ECO:0000259" key="5">
    <source>
        <dbReference type="PROSITE" id="PS51832"/>
    </source>
</evidence>
<dbReference type="SMART" id="SM00091">
    <property type="entry name" value="PAS"/>
    <property type="match status" value="2"/>
</dbReference>
<dbReference type="CDD" id="cd00156">
    <property type="entry name" value="REC"/>
    <property type="match status" value="1"/>
</dbReference>
<dbReference type="InterPro" id="IPR037522">
    <property type="entry name" value="HD_GYP_dom"/>
</dbReference>
<dbReference type="Gene3D" id="3.30.450.20">
    <property type="entry name" value="PAS domain"/>
    <property type="match status" value="2"/>
</dbReference>
<comment type="caution">
    <text evidence="1">Lacks conserved residue(s) required for the propagation of feature annotation.</text>
</comment>
<dbReference type="InterPro" id="IPR001789">
    <property type="entry name" value="Sig_transdc_resp-reg_receiver"/>
</dbReference>
<sequence>MRIEKNFIFDKIKCNVLIVDNSKVINEILTKEFNNKGYITFNVSTIEKAKEIIKKEKINYLLFDINLIEIKDTNFITILNKNSIKFFALSKEKNNEKKEFFTNIGAIDFIIKDDFLVNRSKQILETIEKIEKNKNNTILIIDDSSNKQQKFKNLLEKRNYQVVLSSNLDDFSKIIDSTQPDLVLLNGNSKNYNLISFLEKNEFLINKLQIPIILKDIKNISNIKEAYNLGVVDILRTPVLIEELYLKIDLWIDYKKRQKESIHSSLLLQEYKDAVDESSIVSKTNDKGIITYVNKQFCLLSGYKKEELIGKSHNIVRHPDSSKKLFEEIWDTIKNKKRIWKGKIKNKKKDGGYYWVEAFIKPILDKNGNIEEFIALRNDITEQENVKEYFKLKLKGSEENLNHSIKLAKEYENAIDISNILLRTNNFGEITYVNDKFLELTKFSRKELIGADYKIFKHEDIEDSLFKNLELLIDNKKIFNKILNNKSKNGDNYWINITIVPIKDDNNFTIEYMWIINDLTELFKLNEEIQSTQKEIIYKMGEIGETRSKETGNHVKRVAEYSKLLALLYGIDKNEADNLLIASPMHDIGKVGIPDSILKKPDKLTIEEFELMKEHSIIGYNILKDSNRDILKTAAIVAKEHHEKYDGSGYPLGLKGEEIHIYGRITAIADVFDALGSDRCYKKAWKDEKIFELLKKEKGKHFDPILVDLFFENIDEFIEIRNKYKD</sequence>
<dbReference type="InterPro" id="IPR013655">
    <property type="entry name" value="PAS_fold_3"/>
</dbReference>
<dbReference type="Gene3D" id="3.40.50.2300">
    <property type="match status" value="2"/>
</dbReference>
<dbReference type="CDD" id="cd00077">
    <property type="entry name" value="HDc"/>
    <property type="match status" value="1"/>
</dbReference>
<protein>
    <submittedName>
        <fullName evidence="6">Multi-sensor domain-containing two-component system response regulator c-di-GMP phosphodiesterase, RpfG family</fullName>
    </submittedName>
</protein>
<evidence type="ECO:0000259" key="3">
    <source>
        <dbReference type="PROSITE" id="PS50112"/>
    </source>
</evidence>
<feature type="domain" description="PAS" evidence="3">
    <location>
        <begin position="407"/>
        <end position="476"/>
    </location>
</feature>
<dbReference type="SMART" id="SM00471">
    <property type="entry name" value="HDc"/>
    <property type="match status" value="1"/>
</dbReference>
<reference evidence="6 7" key="1">
    <citation type="submission" date="2020-05" db="EMBL/GenBank/DDBJ databases">
        <title>Complete genome sequencing of Campylobacter and Arcobacter type strains.</title>
        <authorList>
            <person name="Miller W.G."/>
            <person name="Yee E."/>
        </authorList>
    </citation>
    <scope>NUCLEOTIDE SEQUENCE [LARGE SCALE GENOMIC DNA]</scope>
    <source>
        <strain evidence="6 7">LMG 25694</strain>
    </source>
</reference>
<dbReference type="Pfam" id="PF13426">
    <property type="entry name" value="PAS_9"/>
    <property type="match status" value="1"/>
</dbReference>
<dbReference type="NCBIfam" id="TIGR00229">
    <property type="entry name" value="sensory_box"/>
    <property type="match status" value="2"/>
</dbReference>
<dbReference type="EMBL" id="CP053835">
    <property type="protein sequence ID" value="QKF77714.1"/>
    <property type="molecule type" value="Genomic_DNA"/>
</dbReference>
<feature type="domain" description="PAS" evidence="3">
    <location>
        <begin position="285"/>
        <end position="336"/>
    </location>
</feature>
<dbReference type="SUPFAM" id="SSF109604">
    <property type="entry name" value="HD-domain/PDEase-like"/>
    <property type="match status" value="1"/>
</dbReference>
<feature type="domain" description="Response regulatory" evidence="2">
    <location>
        <begin position="15"/>
        <end position="127"/>
    </location>
</feature>
<accession>A0AAE7BH27</accession>
<proteinExistence type="predicted"/>
<feature type="modified residue" description="4-aspartylphosphate" evidence="1">
    <location>
        <position position="64"/>
    </location>
</feature>
<feature type="domain" description="PAC" evidence="4">
    <location>
        <begin position="476"/>
        <end position="531"/>
    </location>
</feature>
<name>A0AAE7BH27_9BACT</name>
<dbReference type="Gene3D" id="1.10.3210.10">
    <property type="entry name" value="Hypothetical protein af1432"/>
    <property type="match status" value="1"/>
</dbReference>
<feature type="domain" description="HD-GYP" evidence="5">
    <location>
        <begin position="529"/>
        <end position="726"/>
    </location>
</feature>
<dbReference type="InterPro" id="IPR011006">
    <property type="entry name" value="CheY-like_superfamily"/>
</dbReference>
<dbReference type="KEGG" id="adz:ADFLV_1694"/>
<dbReference type="SMART" id="SM00448">
    <property type="entry name" value="REC"/>
    <property type="match status" value="2"/>
</dbReference>
<dbReference type="AlphaFoldDB" id="A0AAE7BH27"/>
<feature type="domain" description="PAC" evidence="4">
    <location>
        <begin position="338"/>
        <end position="392"/>
    </location>
</feature>
<dbReference type="InterPro" id="IPR000700">
    <property type="entry name" value="PAS-assoc_C"/>
</dbReference>
<dbReference type="PANTHER" id="PTHR45228:SF1">
    <property type="entry name" value="CYCLIC DI-GMP PHOSPHODIESTERASE TM_0186"/>
    <property type="match status" value="1"/>
</dbReference>
<dbReference type="PANTHER" id="PTHR45228">
    <property type="entry name" value="CYCLIC DI-GMP PHOSPHODIESTERASE TM_0186-RELATED"/>
    <property type="match status" value="1"/>
</dbReference>
<dbReference type="PROSITE" id="PS50113">
    <property type="entry name" value="PAC"/>
    <property type="match status" value="2"/>
</dbReference>
<dbReference type="InterPro" id="IPR000014">
    <property type="entry name" value="PAS"/>
</dbReference>